<dbReference type="Pfam" id="PF03604">
    <property type="entry name" value="Zn_ribbon_RPAB4"/>
    <property type="match status" value="1"/>
</dbReference>
<dbReference type="PANTHER" id="PTHR14374">
    <property type="entry name" value="FOIE GRAS"/>
    <property type="match status" value="1"/>
</dbReference>
<dbReference type="GO" id="GO:0003899">
    <property type="term" value="F:DNA-directed RNA polymerase activity"/>
    <property type="evidence" value="ECO:0007669"/>
    <property type="project" value="InterPro"/>
</dbReference>
<evidence type="ECO:0000256" key="1">
    <source>
        <dbReference type="ARBA" id="ARBA00022723"/>
    </source>
</evidence>
<organism evidence="3 4">
    <name type="scientific">Salix dunnii</name>
    <dbReference type="NCBI Taxonomy" id="1413687"/>
    <lineage>
        <taxon>Eukaryota</taxon>
        <taxon>Viridiplantae</taxon>
        <taxon>Streptophyta</taxon>
        <taxon>Embryophyta</taxon>
        <taxon>Tracheophyta</taxon>
        <taxon>Spermatophyta</taxon>
        <taxon>Magnoliopsida</taxon>
        <taxon>eudicotyledons</taxon>
        <taxon>Gunneridae</taxon>
        <taxon>Pentapetalae</taxon>
        <taxon>rosids</taxon>
        <taxon>fabids</taxon>
        <taxon>Malpighiales</taxon>
        <taxon>Salicaceae</taxon>
        <taxon>Saliceae</taxon>
        <taxon>Salix</taxon>
    </lineage>
</organism>
<evidence type="ECO:0000313" key="3">
    <source>
        <dbReference type="EMBL" id="KAF9667125.1"/>
    </source>
</evidence>
<keyword evidence="2" id="KW-0862">Zinc</keyword>
<sequence length="221" mass="24462">MENTLKPGDVIQCRECGYRILYKKRTRRITSFSHKEALCNMRHAEVISAGAWVPLLIPTDSNESTSQRIHLHKSLQIEGKTAVVFSHQFMLPFHQDPLLLSRIESVPGSDHLASLPLNETSILVISAKNCSEVPLLLQSMSIEVDGGIERPCTLEHSAMDILCPASLVPGEEFKKVFSVIPEVESSSLDLGPVSLRWRGNSEKEVLSTSAATQEVTLFVVN</sequence>
<dbReference type="Proteomes" id="UP000657918">
    <property type="component" value="Chromosome 16"/>
</dbReference>
<dbReference type="PANTHER" id="PTHR14374:SF0">
    <property type="entry name" value="TRAFFICKING PROTEIN PARTICLE COMPLEX SUBUNIT 11"/>
    <property type="match status" value="1"/>
</dbReference>
<reference evidence="3 4" key="1">
    <citation type="submission" date="2020-10" db="EMBL/GenBank/DDBJ databases">
        <title>Plant Genome Project.</title>
        <authorList>
            <person name="Zhang R.-G."/>
        </authorList>
    </citation>
    <scope>NUCLEOTIDE SEQUENCE [LARGE SCALE GENOMIC DNA]</scope>
    <source>
        <strain evidence="3">FAFU-HL-1</strain>
        <tissue evidence="3">Leaf</tissue>
    </source>
</reference>
<dbReference type="SUPFAM" id="SSF63393">
    <property type="entry name" value="RNA polymerase subunits"/>
    <property type="match status" value="1"/>
</dbReference>
<dbReference type="EMBL" id="JADGMS010000016">
    <property type="protein sequence ID" value="KAF9667125.1"/>
    <property type="molecule type" value="Genomic_DNA"/>
</dbReference>
<keyword evidence="4" id="KW-1185">Reference proteome</keyword>
<protein>
    <submittedName>
        <fullName evidence="3">Uncharacterized protein</fullName>
    </submittedName>
</protein>
<comment type="caution">
    <text evidence="3">The sequence shown here is derived from an EMBL/GenBank/DDBJ whole genome shotgun (WGS) entry which is preliminary data.</text>
</comment>
<dbReference type="GO" id="GO:0006351">
    <property type="term" value="P:DNA-templated transcription"/>
    <property type="evidence" value="ECO:0007669"/>
    <property type="project" value="InterPro"/>
</dbReference>
<dbReference type="OrthoDB" id="5585087at2759"/>
<dbReference type="AlphaFoldDB" id="A0A835JB75"/>
<keyword evidence="1" id="KW-0479">Metal-binding</keyword>
<dbReference type="InterPro" id="IPR029040">
    <property type="entry name" value="RPABC4/Spt4"/>
</dbReference>
<dbReference type="InterPro" id="IPR006591">
    <property type="entry name" value="RNAP_P/RPABC4"/>
</dbReference>
<dbReference type="Gene3D" id="2.20.28.30">
    <property type="entry name" value="RNA polymerase ii, chain L"/>
    <property type="match status" value="1"/>
</dbReference>
<accession>A0A835JB75</accession>
<evidence type="ECO:0000313" key="4">
    <source>
        <dbReference type="Proteomes" id="UP000657918"/>
    </source>
</evidence>
<proteinExistence type="predicted"/>
<gene>
    <name evidence="3" type="ORF">SADUNF_Sadunf16G0300500</name>
</gene>
<name>A0A835JB75_9ROSI</name>
<evidence type="ECO:0000256" key="2">
    <source>
        <dbReference type="ARBA" id="ARBA00022833"/>
    </source>
</evidence>
<dbReference type="GO" id="GO:0046872">
    <property type="term" value="F:metal ion binding"/>
    <property type="evidence" value="ECO:0007669"/>
    <property type="project" value="UniProtKB-KW"/>
</dbReference>
<dbReference type="GO" id="GO:0003677">
    <property type="term" value="F:DNA binding"/>
    <property type="evidence" value="ECO:0007669"/>
    <property type="project" value="InterPro"/>
</dbReference>
<dbReference type="SMART" id="SM00659">
    <property type="entry name" value="RPOLCX"/>
    <property type="match status" value="1"/>
</dbReference>